<accession>A0A941IE14</accession>
<dbReference type="AlphaFoldDB" id="A0A941IE14"/>
<name>A0A941IE14_9BURK</name>
<dbReference type="EMBL" id="JAGSPJ010000001">
    <property type="protein sequence ID" value="MBR7799156.1"/>
    <property type="molecule type" value="Genomic_DNA"/>
</dbReference>
<proteinExistence type="predicted"/>
<sequence>MSAAEVFDYRDEFYLKTFRRWYVIKLLCSNKKFVAGVPLQKAGFVDFLICNPLILRKFLMHFDKAAPSLNLDDLLYKDNIDSDGGQDITDFSRTCTLLISQGHIKFMRQEGEIFLVSNDVDFSVASELANRWKKEIDLIQPLLGKSLAVLSTGILRG</sequence>
<evidence type="ECO:0000313" key="1">
    <source>
        <dbReference type="EMBL" id="MBR7799156.1"/>
    </source>
</evidence>
<organism evidence="1 2">
    <name type="scientific">Undibacterium fentianense</name>
    <dbReference type="NCBI Taxonomy" id="2828728"/>
    <lineage>
        <taxon>Bacteria</taxon>
        <taxon>Pseudomonadati</taxon>
        <taxon>Pseudomonadota</taxon>
        <taxon>Betaproteobacteria</taxon>
        <taxon>Burkholderiales</taxon>
        <taxon>Oxalobacteraceae</taxon>
        <taxon>Undibacterium</taxon>
    </lineage>
</organism>
<dbReference type="RefSeq" id="WP_212674255.1">
    <property type="nucleotide sequence ID" value="NZ_JAGSPJ010000001.1"/>
</dbReference>
<protein>
    <submittedName>
        <fullName evidence="1">Uncharacterized protein</fullName>
    </submittedName>
</protein>
<keyword evidence="2" id="KW-1185">Reference proteome</keyword>
<gene>
    <name evidence="1" type="ORF">KDM90_04010</name>
</gene>
<evidence type="ECO:0000313" key="2">
    <source>
        <dbReference type="Proteomes" id="UP000678545"/>
    </source>
</evidence>
<dbReference type="Proteomes" id="UP000678545">
    <property type="component" value="Unassembled WGS sequence"/>
</dbReference>
<comment type="caution">
    <text evidence="1">The sequence shown here is derived from an EMBL/GenBank/DDBJ whole genome shotgun (WGS) entry which is preliminary data.</text>
</comment>
<reference evidence="1" key="1">
    <citation type="submission" date="2021-04" db="EMBL/GenBank/DDBJ databases">
        <title>novel species isolated from subtropical streams in China.</title>
        <authorList>
            <person name="Lu H."/>
        </authorList>
    </citation>
    <scope>NUCLEOTIDE SEQUENCE</scope>
    <source>
        <strain evidence="1">FT137W</strain>
    </source>
</reference>